<dbReference type="PROSITE" id="PS50112">
    <property type="entry name" value="PAS"/>
    <property type="match status" value="1"/>
</dbReference>
<dbReference type="SUPFAM" id="SSF52540">
    <property type="entry name" value="P-loop containing nucleoside triphosphate hydrolases"/>
    <property type="match status" value="1"/>
</dbReference>
<feature type="domain" description="PAC" evidence="10">
    <location>
        <begin position="201"/>
        <end position="253"/>
    </location>
</feature>
<dbReference type="NCBIfam" id="TIGR00229">
    <property type="entry name" value="sensory_box"/>
    <property type="match status" value="1"/>
</dbReference>
<evidence type="ECO:0000259" key="7">
    <source>
        <dbReference type="PROSITE" id="PS50045"/>
    </source>
</evidence>
<sequence>MGQILIVDDEETLRFTFERFLTEEGHVVDSAGSYREALARVADTDYDAILADIILGGETGIELLRQLRELRCPAPVVMITGFPNVQTATEAVRLGAYDYLPKPVKKETLLRVVRMALQHKQLIQERETYRANLEAIFRSVDDAIVTIDLDERIVAFNDAARRFYGLSDADMGVRFAALPGGRFGTCKPVMLETIRSRQPVQRFRVECVAVDGSTAVVSIKTSPLLDSAGVFSGAVMVVRDETRLDNLEQNLRARTTFHDLIGKSKRMQEVYALIESLADVPTTVLVTGESGTGKELVASALHYTGGRGNSPFVRVNCAALAETLLESELFGHVRGAFTGAVKDKIGRFQRAHGGTILLDEIGDISPALQVRLLRVLQEKEIERVGDTTPLKVDVRVIAATNRDLAEQVRRGRFREDLYYRLKVARINLPPLRDRREDIPLLVDHFLDKFRTKFRNRVDAVSIDVLKMLMQYEWPGNVRELEHLLEHAFILAATPIITIDQLPVDFVESLAGQGAAEGDRGCTPQTIRHALEKAGGNKAKAARLLGVSRITLYRKLHEFGLLTGL</sequence>
<keyword evidence="12" id="KW-1185">Reference proteome</keyword>
<dbReference type="PROSITE" id="PS50113">
    <property type="entry name" value="PAC"/>
    <property type="match status" value="1"/>
</dbReference>
<feature type="domain" description="Response regulatory" evidence="8">
    <location>
        <begin position="3"/>
        <end position="117"/>
    </location>
</feature>
<evidence type="ECO:0000259" key="10">
    <source>
        <dbReference type="PROSITE" id="PS50113"/>
    </source>
</evidence>
<dbReference type="Gene3D" id="3.40.50.2300">
    <property type="match status" value="1"/>
</dbReference>
<evidence type="ECO:0000259" key="9">
    <source>
        <dbReference type="PROSITE" id="PS50112"/>
    </source>
</evidence>
<dbReference type="Pfam" id="PF02954">
    <property type="entry name" value="HTH_8"/>
    <property type="match status" value="1"/>
</dbReference>
<dbReference type="InterPro" id="IPR000014">
    <property type="entry name" value="PAS"/>
</dbReference>
<evidence type="ECO:0000313" key="12">
    <source>
        <dbReference type="Proteomes" id="UP001317705"/>
    </source>
</evidence>
<dbReference type="PROSITE" id="PS50110">
    <property type="entry name" value="RESPONSE_REGULATORY"/>
    <property type="match status" value="1"/>
</dbReference>
<dbReference type="PANTHER" id="PTHR32071">
    <property type="entry name" value="TRANSCRIPTIONAL REGULATORY PROTEIN"/>
    <property type="match status" value="1"/>
</dbReference>
<dbReference type="Gene3D" id="1.10.8.60">
    <property type="match status" value="1"/>
</dbReference>
<dbReference type="PANTHER" id="PTHR32071:SF113">
    <property type="entry name" value="ALGINATE BIOSYNTHESIS TRANSCRIPTIONAL REGULATORY PROTEIN ALGB"/>
    <property type="match status" value="1"/>
</dbReference>
<dbReference type="Pfam" id="PF00072">
    <property type="entry name" value="Response_reg"/>
    <property type="match status" value="1"/>
</dbReference>
<feature type="modified residue" description="4-aspartylphosphate" evidence="6">
    <location>
        <position position="52"/>
    </location>
</feature>
<dbReference type="PROSITE" id="PS00675">
    <property type="entry name" value="SIGMA54_INTERACT_1"/>
    <property type="match status" value="1"/>
</dbReference>
<keyword evidence="4" id="KW-0238">DNA-binding</keyword>
<gene>
    <name evidence="11" type="ORF">GURASL_07520</name>
</gene>
<dbReference type="InterPro" id="IPR002197">
    <property type="entry name" value="HTH_Fis"/>
</dbReference>
<dbReference type="InterPro" id="IPR001789">
    <property type="entry name" value="Sig_transdc_resp-reg_receiver"/>
</dbReference>
<dbReference type="InterPro" id="IPR025944">
    <property type="entry name" value="Sigma_54_int_dom_CS"/>
</dbReference>
<evidence type="ECO:0000256" key="2">
    <source>
        <dbReference type="ARBA" id="ARBA00022840"/>
    </source>
</evidence>
<evidence type="ECO:0000256" key="3">
    <source>
        <dbReference type="ARBA" id="ARBA00023015"/>
    </source>
</evidence>
<evidence type="ECO:0000256" key="4">
    <source>
        <dbReference type="ARBA" id="ARBA00023125"/>
    </source>
</evidence>
<dbReference type="InterPro" id="IPR025943">
    <property type="entry name" value="Sigma_54_int_dom_ATP-bd_2"/>
</dbReference>
<keyword evidence="5" id="KW-0804">Transcription</keyword>
<reference evidence="11 12" key="1">
    <citation type="submission" date="2022-12" db="EMBL/GenBank/DDBJ databases">
        <title>Polyphasic characterization of Geotalea uranireducens NIT-SL11 newly isolated from a complex of sewage sludge and microbially reduced graphene oxide.</title>
        <authorList>
            <person name="Xie L."/>
            <person name="Yoshida N."/>
            <person name="Meng L."/>
        </authorList>
    </citation>
    <scope>NUCLEOTIDE SEQUENCE [LARGE SCALE GENOMIC DNA]</scope>
    <source>
        <strain evidence="11 12">NIT-SL11</strain>
    </source>
</reference>
<dbReference type="InterPro" id="IPR027417">
    <property type="entry name" value="P-loop_NTPase"/>
</dbReference>
<dbReference type="InterPro" id="IPR000700">
    <property type="entry name" value="PAS-assoc_C"/>
</dbReference>
<dbReference type="SMART" id="SM00382">
    <property type="entry name" value="AAA"/>
    <property type="match status" value="1"/>
</dbReference>
<dbReference type="Pfam" id="PF00989">
    <property type="entry name" value="PAS"/>
    <property type="match status" value="1"/>
</dbReference>
<dbReference type="RefSeq" id="WP_282001903.1">
    <property type="nucleotide sequence ID" value="NZ_AP027151.1"/>
</dbReference>
<dbReference type="EMBL" id="AP027151">
    <property type="protein sequence ID" value="BDV41829.1"/>
    <property type="molecule type" value="Genomic_DNA"/>
</dbReference>
<dbReference type="Proteomes" id="UP001317705">
    <property type="component" value="Chromosome"/>
</dbReference>
<dbReference type="Gene3D" id="3.40.50.300">
    <property type="entry name" value="P-loop containing nucleotide triphosphate hydrolases"/>
    <property type="match status" value="1"/>
</dbReference>
<dbReference type="InterPro" id="IPR058031">
    <property type="entry name" value="AAA_lid_NorR"/>
</dbReference>
<dbReference type="SMART" id="SM00448">
    <property type="entry name" value="REC"/>
    <property type="match status" value="1"/>
</dbReference>
<feature type="domain" description="PAS" evidence="9">
    <location>
        <begin position="129"/>
        <end position="171"/>
    </location>
</feature>
<keyword evidence="2" id="KW-0067">ATP-binding</keyword>
<accession>A0ABN6VNK2</accession>
<keyword evidence="6" id="KW-0597">Phosphoprotein</keyword>
<dbReference type="Gene3D" id="1.10.10.60">
    <property type="entry name" value="Homeodomain-like"/>
    <property type="match status" value="1"/>
</dbReference>
<dbReference type="InterPro" id="IPR002078">
    <property type="entry name" value="Sigma_54_int"/>
</dbReference>
<dbReference type="Gene3D" id="3.30.450.20">
    <property type="entry name" value="PAS domain"/>
    <property type="match status" value="1"/>
</dbReference>
<dbReference type="InterPro" id="IPR011006">
    <property type="entry name" value="CheY-like_superfamily"/>
</dbReference>
<dbReference type="InterPro" id="IPR025662">
    <property type="entry name" value="Sigma_54_int_dom_ATP-bd_1"/>
</dbReference>
<dbReference type="CDD" id="cd00009">
    <property type="entry name" value="AAA"/>
    <property type="match status" value="1"/>
</dbReference>
<proteinExistence type="predicted"/>
<dbReference type="Pfam" id="PF25601">
    <property type="entry name" value="AAA_lid_14"/>
    <property type="match status" value="1"/>
</dbReference>
<dbReference type="SUPFAM" id="SSF52172">
    <property type="entry name" value="CheY-like"/>
    <property type="match status" value="1"/>
</dbReference>
<dbReference type="InterPro" id="IPR013767">
    <property type="entry name" value="PAS_fold"/>
</dbReference>
<dbReference type="InterPro" id="IPR035965">
    <property type="entry name" value="PAS-like_dom_sf"/>
</dbReference>
<evidence type="ECO:0000256" key="1">
    <source>
        <dbReference type="ARBA" id="ARBA00022741"/>
    </source>
</evidence>
<dbReference type="InterPro" id="IPR009057">
    <property type="entry name" value="Homeodomain-like_sf"/>
</dbReference>
<dbReference type="InterPro" id="IPR003593">
    <property type="entry name" value="AAA+_ATPase"/>
</dbReference>
<dbReference type="CDD" id="cd00130">
    <property type="entry name" value="PAS"/>
    <property type="match status" value="1"/>
</dbReference>
<name>A0ABN6VNK2_9BACT</name>
<dbReference type="PROSITE" id="PS00688">
    <property type="entry name" value="SIGMA54_INTERACT_3"/>
    <property type="match status" value="1"/>
</dbReference>
<dbReference type="SUPFAM" id="SSF55785">
    <property type="entry name" value="PYP-like sensor domain (PAS domain)"/>
    <property type="match status" value="1"/>
</dbReference>
<dbReference type="SUPFAM" id="SSF46689">
    <property type="entry name" value="Homeodomain-like"/>
    <property type="match status" value="1"/>
</dbReference>
<dbReference type="PROSITE" id="PS00676">
    <property type="entry name" value="SIGMA54_INTERACT_2"/>
    <property type="match status" value="1"/>
</dbReference>
<protein>
    <submittedName>
        <fullName evidence="11">Sigma-54-dependent Fis family transcriptional regulator</fullName>
    </submittedName>
</protein>
<evidence type="ECO:0000256" key="6">
    <source>
        <dbReference type="PROSITE-ProRule" id="PRU00169"/>
    </source>
</evidence>
<dbReference type="Pfam" id="PF00158">
    <property type="entry name" value="Sigma54_activat"/>
    <property type="match status" value="1"/>
</dbReference>
<evidence type="ECO:0000259" key="8">
    <source>
        <dbReference type="PROSITE" id="PS50110"/>
    </source>
</evidence>
<feature type="domain" description="Sigma-54 factor interaction" evidence="7">
    <location>
        <begin position="260"/>
        <end position="489"/>
    </location>
</feature>
<organism evidence="11 12">
    <name type="scientific">Geotalea uraniireducens</name>
    <dbReference type="NCBI Taxonomy" id="351604"/>
    <lineage>
        <taxon>Bacteria</taxon>
        <taxon>Pseudomonadati</taxon>
        <taxon>Thermodesulfobacteriota</taxon>
        <taxon>Desulfuromonadia</taxon>
        <taxon>Geobacterales</taxon>
        <taxon>Geobacteraceae</taxon>
        <taxon>Geotalea</taxon>
    </lineage>
</organism>
<keyword evidence="3" id="KW-0805">Transcription regulation</keyword>
<evidence type="ECO:0000313" key="11">
    <source>
        <dbReference type="EMBL" id="BDV41829.1"/>
    </source>
</evidence>
<dbReference type="PRINTS" id="PR01590">
    <property type="entry name" value="HTHFIS"/>
</dbReference>
<keyword evidence="1" id="KW-0547">Nucleotide-binding</keyword>
<evidence type="ECO:0000256" key="5">
    <source>
        <dbReference type="ARBA" id="ARBA00023163"/>
    </source>
</evidence>
<dbReference type="PROSITE" id="PS50045">
    <property type="entry name" value="SIGMA54_INTERACT_4"/>
    <property type="match status" value="1"/>
</dbReference>